<feature type="signal peptide" evidence="1">
    <location>
        <begin position="1"/>
        <end position="18"/>
    </location>
</feature>
<dbReference type="RefSeq" id="WP_374037989.1">
    <property type="nucleotide sequence ID" value="NZ_CP169082.1"/>
</dbReference>
<dbReference type="GO" id="GO:0016787">
    <property type="term" value="F:hydrolase activity"/>
    <property type="evidence" value="ECO:0007669"/>
    <property type="project" value="UniProtKB-KW"/>
</dbReference>
<dbReference type="PANTHER" id="PTHR32060:SF30">
    <property type="entry name" value="CARBOXY-TERMINAL PROCESSING PROTEASE CTPA"/>
    <property type="match status" value="1"/>
</dbReference>
<dbReference type="SUPFAM" id="SSF49785">
    <property type="entry name" value="Galactose-binding domain-like"/>
    <property type="match status" value="1"/>
</dbReference>
<evidence type="ECO:0000313" key="4">
    <source>
        <dbReference type="Proteomes" id="UP001596152"/>
    </source>
</evidence>
<dbReference type="InterPro" id="IPR005151">
    <property type="entry name" value="Tail-specific_protease"/>
</dbReference>
<keyword evidence="1" id="KW-0732">Signal</keyword>
<protein>
    <submittedName>
        <fullName evidence="3">S41 family peptidase</fullName>
        <ecNumber evidence="3">3.4.-.-</ecNumber>
    </submittedName>
</protein>
<dbReference type="PANTHER" id="PTHR32060">
    <property type="entry name" value="TAIL-SPECIFIC PROTEASE"/>
    <property type="match status" value="1"/>
</dbReference>
<reference evidence="4" key="1">
    <citation type="journal article" date="2019" name="Int. J. Syst. Evol. Microbiol.">
        <title>The Global Catalogue of Microorganisms (GCM) 10K type strain sequencing project: providing services to taxonomists for standard genome sequencing and annotation.</title>
        <authorList>
            <consortium name="The Broad Institute Genomics Platform"/>
            <consortium name="The Broad Institute Genome Sequencing Center for Infectious Disease"/>
            <person name="Wu L."/>
            <person name="Ma J."/>
        </authorList>
    </citation>
    <scope>NUCLEOTIDE SEQUENCE [LARGE SCALE GENOMIC DNA]</scope>
    <source>
        <strain evidence="4">JCM 12125</strain>
    </source>
</reference>
<dbReference type="Proteomes" id="UP001596152">
    <property type="component" value="Unassembled WGS sequence"/>
</dbReference>
<feature type="chain" id="PRO_5045810258" evidence="1">
    <location>
        <begin position="19"/>
        <end position="492"/>
    </location>
</feature>
<dbReference type="EC" id="3.4.-.-" evidence="3"/>
<dbReference type="Gene3D" id="3.90.226.10">
    <property type="entry name" value="2-enoyl-CoA Hydratase, Chain A, domain 1"/>
    <property type="match status" value="1"/>
</dbReference>
<evidence type="ECO:0000259" key="2">
    <source>
        <dbReference type="SMART" id="SM00245"/>
    </source>
</evidence>
<dbReference type="InterPro" id="IPR008979">
    <property type="entry name" value="Galactose-bd-like_sf"/>
</dbReference>
<evidence type="ECO:0000256" key="1">
    <source>
        <dbReference type="SAM" id="SignalP"/>
    </source>
</evidence>
<keyword evidence="3" id="KW-0378">Hydrolase</keyword>
<dbReference type="SUPFAM" id="SSF52096">
    <property type="entry name" value="ClpP/crotonase"/>
    <property type="match status" value="1"/>
</dbReference>
<organism evidence="3 4">
    <name type="scientific">Brevundimonas staleyi</name>
    <dbReference type="NCBI Taxonomy" id="74326"/>
    <lineage>
        <taxon>Bacteria</taxon>
        <taxon>Pseudomonadati</taxon>
        <taxon>Pseudomonadota</taxon>
        <taxon>Alphaproteobacteria</taxon>
        <taxon>Caulobacterales</taxon>
        <taxon>Caulobacteraceae</taxon>
        <taxon>Brevundimonas</taxon>
    </lineage>
</organism>
<dbReference type="Gene3D" id="2.60.120.260">
    <property type="entry name" value="Galactose-binding domain-like"/>
    <property type="match status" value="1"/>
</dbReference>
<name>A0ABW0FUZ2_9CAUL</name>
<dbReference type="SMART" id="SM00245">
    <property type="entry name" value="TSPc"/>
    <property type="match status" value="1"/>
</dbReference>
<evidence type="ECO:0000313" key="3">
    <source>
        <dbReference type="EMBL" id="MFC5344904.1"/>
    </source>
</evidence>
<feature type="domain" description="Tail specific protease" evidence="2">
    <location>
        <begin position="255"/>
        <end position="470"/>
    </location>
</feature>
<dbReference type="InterPro" id="IPR029045">
    <property type="entry name" value="ClpP/crotonase-like_dom_sf"/>
</dbReference>
<dbReference type="Pfam" id="PF03572">
    <property type="entry name" value="Peptidase_S41"/>
    <property type="match status" value="1"/>
</dbReference>
<comment type="caution">
    <text evidence="3">The sequence shown here is derived from an EMBL/GenBank/DDBJ whole genome shotgun (WGS) entry which is preliminary data.</text>
</comment>
<dbReference type="EMBL" id="JBHSLF010000025">
    <property type="protein sequence ID" value="MFC5344904.1"/>
    <property type="molecule type" value="Genomic_DNA"/>
</dbReference>
<accession>A0ABW0FUZ2</accession>
<sequence>MSATASVFAAVLALQAGAADPSPIVYDFEDGTTGRISLPAVPGWTWAADETRPHAGRHAARLSADGLPGDAGAAGAVVAAGPYVGKALRLTAWVRTEGAPTNLAGLWLRIDGAAGRPVFLDNMYDRPVSPGEWTRVEAVTIVPEGASRIVFGPIKSGPGSLWVDDLVLEIPERSSDPVSPETTAYLDEALGLLRTHHINREGFDWTGLEDAAHRLASGARTPAETHGAIRTVIRHLGERHTFLRPAAQARALAAAPTLSPNATPTASAQLEAQVPTGHMASSGVGVLVLPGLSTIGFQPEREEAYRAGLAGLIDSLRERGACGWIVDLRNDTGGNMWPMINGLETLLGGGPFGAFGQTTGPDNHWIRTRERIRANASGAPPFTGPPGVLSAAPVAVLLGPSTASAGEMTAIAFRGRPDTRFFGAPTAGLTTANSSFPLPDRSWLVITTSRAHDGAGTLIEGPLIPDEATAPAETLGAAVAWLRREGCRPVAP</sequence>
<keyword evidence="4" id="KW-1185">Reference proteome</keyword>
<proteinExistence type="predicted"/>
<gene>
    <name evidence="3" type="ORF">ACFPIE_13345</name>
</gene>